<proteinExistence type="predicted"/>
<evidence type="ECO:0008006" key="3">
    <source>
        <dbReference type="Google" id="ProtNLM"/>
    </source>
</evidence>
<evidence type="ECO:0000313" key="2">
    <source>
        <dbReference type="Proteomes" id="UP000261340"/>
    </source>
</evidence>
<dbReference type="Proteomes" id="UP000261340">
    <property type="component" value="Unplaced"/>
</dbReference>
<reference evidence="1" key="1">
    <citation type="submission" date="2025-08" db="UniProtKB">
        <authorList>
            <consortium name="Ensembl"/>
        </authorList>
    </citation>
    <scope>IDENTIFICATION</scope>
</reference>
<accession>A0A3Q0S5S3</accession>
<name>A0A3Q0S5S3_AMPCI</name>
<dbReference type="AlphaFoldDB" id="A0A3Q0S5S3"/>
<dbReference type="Ensembl" id="ENSACIT00000018858.1">
    <property type="protein sequence ID" value="ENSACIP00000018366.1"/>
    <property type="gene ID" value="ENSACIG00000014217.1"/>
</dbReference>
<sequence length="164" mass="18778">MQCSSVYFAHGLHAVLSPFMDSARPACSPQPEVRPLPCQQDLLLELMCKLQYKILEETHLSMPLQTPTCCRRRESMGKTEEKGCCSYRRQEFRQDFDLPEGLNIEDVTCYLDPGGKFHIHASKSVWRRLRESSRMVTSVSCCCIQDLIFFSATGCNYLPFSPHC</sequence>
<evidence type="ECO:0000313" key="1">
    <source>
        <dbReference type="Ensembl" id="ENSACIP00000018366.1"/>
    </source>
</evidence>
<protein>
    <recommendedName>
        <fullName evidence="3">SHSP domain-containing protein</fullName>
    </recommendedName>
</protein>
<dbReference type="STRING" id="61819.ENSACIP00000018366"/>
<reference evidence="1" key="2">
    <citation type="submission" date="2025-09" db="UniProtKB">
        <authorList>
            <consortium name="Ensembl"/>
        </authorList>
    </citation>
    <scope>IDENTIFICATION</scope>
</reference>
<keyword evidence="2" id="KW-1185">Reference proteome</keyword>
<organism evidence="1 2">
    <name type="scientific">Amphilophus citrinellus</name>
    <name type="common">Midas cichlid</name>
    <name type="synonym">Cichlasoma citrinellum</name>
    <dbReference type="NCBI Taxonomy" id="61819"/>
    <lineage>
        <taxon>Eukaryota</taxon>
        <taxon>Metazoa</taxon>
        <taxon>Chordata</taxon>
        <taxon>Craniata</taxon>
        <taxon>Vertebrata</taxon>
        <taxon>Euteleostomi</taxon>
        <taxon>Actinopterygii</taxon>
        <taxon>Neopterygii</taxon>
        <taxon>Teleostei</taxon>
        <taxon>Neoteleostei</taxon>
        <taxon>Acanthomorphata</taxon>
        <taxon>Ovalentaria</taxon>
        <taxon>Cichlomorphae</taxon>
        <taxon>Cichliformes</taxon>
        <taxon>Cichlidae</taxon>
        <taxon>New World cichlids</taxon>
        <taxon>Cichlasomatinae</taxon>
        <taxon>Heroini</taxon>
        <taxon>Amphilophus</taxon>
    </lineage>
</organism>
<dbReference type="GeneTree" id="ENSGT01140000284211"/>